<dbReference type="STRING" id="981085.W9RJX2"/>
<feature type="domain" description="NAB" evidence="5">
    <location>
        <begin position="15"/>
        <end position="96"/>
    </location>
</feature>
<evidence type="ECO:0000256" key="4">
    <source>
        <dbReference type="SAM" id="MobiDB-lite"/>
    </source>
</evidence>
<feature type="compositionally biased region" description="Polar residues" evidence="4">
    <location>
        <begin position="134"/>
        <end position="149"/>
    </location>
</feature>
<evidence type="ECO:0000256" key="2">
    <source>
        <dbReference type="ARBA" id="ARBA00038006"/>
    </source>
</evidence>
<dbReference type="eggNOG" id="ENOG502S4PA">
    <property type="taxonomic scope" value="Eukaryota"/>
</dbReference>
<dbReference type="InterPro" id="IPR011684">
    <property type="entry name" value="NAB"/>
</dbReference>
<protein>
    <recommendedName>
        <fullName evidence="5">NAB domain-containing protein</fullName>
    </recommendedName>
</protein>
<dbReference type="GO" id="GO:0003779">
    <property type="term" value="F:actin binding"/>
    <property type="evidence" value="ECO:0007669"/>
    <property type="project" value="InterPro"/>
</dbReference>
<comment type="similarity">
    <text evidence="2">Belongs to the NET family.</text>
</comment>
<feature type="region of interest" description="Disordered" evidence="4">
    <location>
        <begin position="130"/>
        <end position="151"/>
    </location>
</feature>
<evidence type="ECO:0000256" key="1">
    <source>
        <dbReference type="ARBA" id="ARBA00023054"/>
    </source>
</evidence>
<gene>
    <name evidence="6" type="ORF">L484_013157</name>
</gene>
<dbReference type="PANTHER" id="PTHR32258">
    <property type="entry name" value="PROTEIN NETWORKED 4A"/>
    <property type="match status" value="1"/>
</dbReference>
<keyword evidence="1 3" id="KW-0175">Coiled coil</keyword>
<dbReference type="EMBL" id="KE344834">
    <property type="protein sequence ID" value="EXB81216.1"/>
    <property type="molecule type" value="Genomic_DNA"/>
</dbReference>
<evidence type="ECO:0000313" key="7">
    <source>
        <dbReference type="Proteomes" id="UP000030645"/>
    </source>
</evidence>
<sequence>MVSNEEKKEDKAEAFSWWCDGSHNRPNQSQWLQTNLSELDEKIKVMLSIIEEDGDSFAKRAEMYYKRRPQLVKVLKELHKSYSSLAEKYDQLRFHDHHRRRFSPPLIGRVNPRMSSFSPAFRSLRQIQNHETKQTLAPKTPTSENSSSAIDHHDASCNDHFHKYLVLADSIGGRDFEVFETLKDKVWSDKEVSELIEDHLRQMAELIRRNEEKREKIKELHCKINGHVDEIGALRNCLQASPKKCTTYFLLMDETLCME</sequence>
<accession>W9RJX2</accession>
<name>W9RJX2_9ROSA</name>
<dbReference type="PROSITE" id="PS51774">
    <property type="entry name" value="NAB"/>
    <property type="match status" value="1"/>
</dbReference>
<organism evidence="6 7">
    <name type="scientific">Morus notabilis</name>
    <dbReference type="NCBI Taxonomy" id="981085"/>
    <lineage>
        <taxon>Eukaryota</taxon>
        <taxon>Viridiplantae</taxon>
        <taxon>Streptophyta</taxon>
        <taxon>Embryophyta</taxon>
        <taxon>Tracheophyta</taxon>
        <taxon>Spermatophyta</taxon>
        <taxon>Magnoliopsida</taxon>
        <taxon>eudicotyledons</taxon>
        <taxon>Gunneridae</taxon>
        <taxon>Pentapetalae</taxon>
        <taxon>rosids</taxon>
        <taxon>fabids</taxon>
        <taxon>Rosales</taxon>
        <taxon>Moraceae</taxon>
        <taxon>Moreae</taxon>
        <taxon>Morus</taxon>
    </lineage>
</organism>
<evidence type="ECO:0000256" key="3">
    <source>
        <dbReference type="SAM" id="Coils"/>
    </source>
</evidence>
<evidence type="ECO:0000313" key="6">
    <source>
        <dbReference type="EMBL" id="EXB81216.1"/>
    </source>
</evidence>
<dbReference type="AlphaFoldDB" id="W9RJX2"/>
<reference evidence="7" key="1">
    <citation type="submission" date="2013-01" db="EMBL/GenBank/DDBJ databases">
        <title>Draft Genome Sequence of a Mulberry Tree, Morus notabilis C.K. Schneid.</title>
        <authorList>
            <person name="He N."/>
            <person name="Zhao S."/>
        </authorList>
    </citation>
    <scope>NUCLEOTIDE SEQUENCE</scope>
</reference>
<evidence type="ECO:0000259" key="5">
    <source>
        <dbReference type="PROSITE" id="PS51774"/>
    </source>
</evidence>
<dbReference type="InterPro" id="IPR051861">
    <property type="entry name" value="NET_actin-binding_domain"/>
</dbReference>
<proteinExistence type="inferred from homology"/>
<dbReference type="PANTHER" id="PTHR32258:SF22">
    <property type="entry name" value="PROTEIN NETWORKED 3A-LIKE"/>
    <property type="match status" value="1"/>
</dbReference>
<dbReference type="Pfam" id="PF07765">
    <property type="entry name" value="KIP1"/>
    <property type="match status" value="1"/>
</dbReference>
<feature type="coiled-coil region" evidence="3">
    <location>
        <begin position="196"/>
        <end position="230"/>
    </location>
</feature>
<dbReference type="Proteomes" id="UP000030645">
    <property type="component" value="Unassembled WGS sequence"/>
</dbReference>
<keyword evidence="7" id="KW-1185">Reference proteome</keyword>